<evidence type="ECO:0000313" key="7">
    <source>
        <dbReference type="Proteomes" id="UP000481861"/>
    </source>
</evidence>
<evidence type="ECO:0000256" key="4">
    <source>
        <dbReference type="SAM" id="MobiDB-lite"/>
    </source>
</evidence>
<dbReference type="SMART" id="SM00248">
    <property type="entry name" value="ANK"/>
    <property type="match status" value="11"/>
</dbReference>
<dbReference type="Pfam" id="PF24883">
    <property type="entry name" value="NPHP3_N"/>
    <property type="match status" value="1"/>
</dbReference>
<dbReference type="InterPro" id="IPR056884">
    <property type="entry name" value="NPHP3-like_N"/>
</dbReference>
<feature type="compositionally biased region" description="Low complexity" evidence="4">
    <location>
        <begin position="200"/>
        <end position="212"/>
    </location>
</feature>
<feature type="repeat" description="ANK" evidence="3">
    <location>
        <begin position="1126"/>
        <end position="1158"/>
    </location>
</feature>
<feature type="region of interest" description="Disordered" evidence="4">
    <location>
        <begin position="175"/>
        <end position="215"/>
    </location>
</feature>
<evidence type="ECO:0000256" key="3">
    <source>
        <dbReference type="PROSITE-ProRule" id="PRU00023"/>
    </source>
</evidence>
<evidence type="ECO:0000256" key="1">
    <source>
        <dbReference type="ARBA" id="ARBA00022737"/>
    </source>
</evidence>
<feature type="repeat" description="ANK" evidence="3">
    <location>
        <begin position="1159"/>
        <end position="1191"/>
    </location>
</feature>
<comment type="caution">
    <text evidence="6">The sequence shown here is derived from an EMBL/GenBank/DDBJ whole genome shotgun (WGS) entry which is preliminary data.</text>
</comment>
<keyword evidence="1" id="KW-0677">Repeat</keyword>
<evidence type="ECO:0000259" key="5">
    <source>
        <dbReference type="Pfam" id="PF24883"/>
    </source>
</evidence>
<keyword evidence="2 3" id="KW-0040">ANK repeat</keyword>
<dbReference type="SUPFAM" id="SSF52540">
    <property type="entry name" value="P-loop containing nucleoside triphosphate hydrolases"/>
    <property type="match status" value="1"/>
</dbReference>
<dbReference type="PANTHER" id="PTHR24198:SF165">
    <property type="entry name" value="ANKYRIN REPEAT-CONTAINING PROTEIN-RELATED"/>
    <property type="match status" value="1"/>
</dbReference>
<protein>
    <submittedName>
        <fullName evidence="6">Ankyrin repeat-containing domain protein</fullName>
    </submittedName>
</protein>
<dbReference type="InterPro" id="IPR002110">
    <property type="entry name" value="Ankyrin_rpt"/>
</dbReference>
<dbReference type="Gene3D" id="1.25.40.20">
    <property type="entry name" value="Ankyrin repeat-containing domain"/>
    <property type="match status" value="3"/>
</dbReference>
<dbReference type="Proteomes" id="UP000481861">
    <property type="component" value="Unassembled WGS sequence"/>
</dbReference>
<evidence type="ECO:0000256" key="2">
    <source>
        <dbReference type="ARBA" id="ARBA00023043"/>
    </source>
</evidence>
<accession>A0A7C8M8X0</accession>
<evidence type="ECO:0000313" key="6">
    <source>
        <dbReference type="EMBL" id="KAF2870615.1"/>
    </source>
</evidence>
<keyword evidence="7" id="KW-1185">Reference proteome</keyword>
<feature type="region of interest" description="Disordered" evidence="4">
    <location>
        <begin position="776"/>
        <end position="822"/>
    </location>
</feature>
<dbReference type="OrthoDB" id="20872at2759"/>
<dbReference type="PROSITE" id="PS50088">
    <property type="entry name" value="ANK_REPEAT"/>
    <property type="match status" value="2"/>
</dbReference>
<reference evidence="6 7" key="1">
    <citation type="submission" date="2020-01" db="EMBL/GenBank/DDBJ databases">
        <authorList>
            <consortium name="DOE Joint Genome Institute"/>
            <person name="Haridas S."/>
            <person name="Albert R."/>
            <person name="Binder M."/>
            <person name="Bloem J."/>
            <person name="Labutti K."/>
            <person name="Salamov A."/>
            <person name="Andreopoulos B."/>
            <person name="Baker S.E."/>
            <person name="Barry K."/>
            <person name="Bills G."/>
            <person name="Bluhm B.H."/>
            <person name="Cannon C."/>
            <person name="Castanera R."/>
            <person name="Culley D.E."/>
            <person name="Daum C."/>
            <person name="Ezra D."/>
            <person name="Gonzalez J.B."/>
            <person name="Henrissat B."/>
            <person name="Kuo A."/>
            <person name="Liang C."/>
            <person name="Lipzen A."/>
            <person name="Lutzoni F."/>
            <person name="Magnuson J."/>
            <person name="Mondo S."/>
            <person name="Nolan M."/>
            <person name="Ohm R."/>
            <person name="Pangilinan J."/>
            <person name="Park H.-J.H."/>
            <person name="Ramirez L."/>
            <person name="Alfaro M."/>
            <person name="Sun H."/>
            <person name="Tritt A."/>
            <person name="Yoshinaga Y."/>
            <person name="Zwiers L.-H.L."/>
            <person name="Turgeon B.G."/>
            <person name="Goodwin S.B."/>
            <person name="Spatafora J.W."/>
            <person name="Crous P.W."/>
            <person name="Grigoriev I.V."/>
        </authorList>
    </citation>
    <scope>NUCLEOTIDE SEQUENCE [LARGE SCALE GENOMIC DNA]</scope>
    <source>
        <strain evidence="6 7">CBS 611.86</strain>
    </source>
</reference>
<feature type="domain" description="Nephrocystin 3-like N-terminal" evidence="5">
    <location>
        <begin position="243"/>
        <end position="322"/>
    </location>
</feature>
<dbReference type="SUPFAM" id="SSF48403">
    <property type="entry name" value="Ankyrin repeat"/>
    <property type="match status" value="2"/>
</dbReference>
<feature type="region of interest" description="Disordered" evidence="4">
    <location>
        <begin position="114"/>
        <end position="145"/>
    </location>
</feature>
<dbReference type="EMBL" id="JAADJZ010000013">
    <property type="protein sequence ID" value="KAF2870615.1"/>
    <property type="molecule type" value="Genomic_DNA"/>
</dbReference>
<dbReference type="InterPro" id="IPR036770">
    <property type="entry name" value="Ankyrin_rpt-contain_sf"/>
</dbReference>
<feature type="compositionally biased region" description="Low complexity" evidence="4">
    <location>
        <begin position="120"/>
        <end position="131"/>
    </location>
</feature>
<dbReference type="InterPro" id="IPR027417">
    <property type="entry name" value="P-loop_NTPase"/>
</dbReference>
<dbReference type="PROSITE" id="PS50297">
    <property type="entry name" value="ANK_REP_REGION"/>
    <property type="match status" value="2"/>
</dbReference>
<feature type="compositionally biased region" description="Basic and acidic residues" evidence="4">
    <location>
        <begin position="776"/>
        <end position="787"/>
    </location>
</feature>
<sequence>MDPLSIATIASTFITGIGLLNRQLDSLNTLLPERTRLLKGFGDALDSAQQLQHAVKAQNYVDPTLLRLVSYVDELVRRLQELDMRLYKSAPAIEHSRSSLLHFSRSSSSERFKIHLGRRSSQTKSSQASHSPTRTKSKDDEESPFDAQIEASLGLSAWCLGLLTDLFKLRSDPSTEAFNSPALSATKRRTPPLRTAHDQTTASSTSLSSTLSQKSERFDTSQIPVYECRYNRYRKAADDRLSGSQSWFLSQEQYRLWRKEKPRLLWMEGVPGIGKSTIVSKIIDELSRESETVFAYYFMGYGMVQSARDVVQDLLRQLHVRLKISEVTQPQPSLKDQLARLEDLNRQRIEQGLCAPTVFLDGWEPRNMADLKSFERIAIELVRLEWRVFITSRSPPDAHFGGSHGVPKDILHFNIHAQDNKAAITSYVQRRLRDHPSISKLLALSQRLDQDIVDHVVASSQGLFFWVDILLGLIMRQGTVQGIRDVVKDLPVEPDKIIGNALEVVESQRDKPSRIARTAMIWLAIVDGPLHKDGLCEALALYFHRDDHWTTIDKECVPTAEYVKECCKSLITIDVGSSTVQLAHAGLASAIRNRWESSFPSEEKQLAMVCLDYLQFKDFESGPCDDEEALRIRCNQRPFFKIAASSWWRLRNPNQWGSPKLQKLAHKFFQSRKNLHAAMQLVRIPGESWTRASYPQFLPPAYINSMSPLQIAARLSLGRICEVLLEHSEDPILPDRYGRTPLLEACDNEDPDLFERLLRQAFLNCLRGDTEKTRTANEISIHSDDVAPRTGISPNLPEDKPLENETSPQSPKATDPRAQKPFPVLKQLEGWSKIESFYNKMSEQPKTISEAIEGNNIVGLLFLLHRNSPQTPLRDNTGKLHLELALARRSETAVQALLLYDADANETHSNKGTALHFAIQEYMPRIVNNGAASEEALEELLRVLKLLLAHGASINAKDSQQRMPIHLAVLNGARSPQMQHIQPCTTRVKVLDLLIKHGANLNGCEKHRSRSPSAVGRIDRDRPRTVDGERLGRVESLITFSTHLTTESRRPREATITEIPTPLCEAVKLDCFVFVERLLNAGADPDLGPIDQIPLCHATTGRGHNSLKITRHLLINGADPDVRCSSKWSPLHEATKTRDREMVELLLRYGANVNCQDANDRTPLIYAIQNCDESLVRLLIQSGADVDILDSDGRPALHTAAACGDQGIFTRIFVSSQGDASVGDRAGRTALDCARQTGEAGIIRILEAAAASAESKDEAQKNEEGNARFRERERVIETLSHGWVQRWEEQGQVATWVEP</sequence>
<name>A0A7C8M8X0_9PLEO</name>
<proteinExistence type="predicted"/>
<gene>
    <name evidence="6" type="ORF">BDV95DRAFT_64797</name>
</gene>
<dbReference type="Pfam" id="PF12796">
    <property type="entry name" value="Ank_2"/>
    <property type="match status" value="1"/>
</dbReference>
<organism evidence="6 7">
    <name type="scientific">Massariosphaeria phaeospora</name>
    <dbReference type="NCBI Taxonomy" id="100035"/>
    <lineage>
        <taxon>Eukaryota</taxon>
        <taxon>Fungi</taxon>
        <taxon>Dikarya</taxon>
        <taxon>Ascomycota</taxon>
        <taxon>Pezizomycotina</taxon>
        <taxon>Dothideomycetes</taxon>
        <taxon>Pleosporomycetidae</taxon>
        <taxon>Pleosporales</taxon>
        <taxon>Pleosporales incertae sedis</taxon>
        <taxon>Massariosphaeria</taxon>
    </lineage>
</organism>
<dbReference type="PANTHER" id="PTHR24198">
    <property type="entry name" value="ANKYRIN REPEAT AND PROTEIN KINASE DOMAIN-CONTAINING PROTEIN"/>
    <property type="match status" value="1"/>
</dbReference>
<dbReference type="Gene3D" id="3.40.50.300">
    <property type="entry name" value="P-loop containing nucleotide triphosphate hydrolases"/>
    <property type="match status" value="1"/>
</dbReference>